<evidence type="ECO:0000256" key="1">
    <source>
        <dbReference type="SAM" id="MobiDB-lite"/>
    </source>
</evidence>
<name>A0AA38R361_9PEZI</name>
<evidence type="ECO:0000313" key="2">
    <source>
        <dbReference type="EMBL" id="KAJ9131578.1"/>
    </source>
</evidence>
<evidence type="ECO:0000313" key="3">
    <source>
        <dbReference type="Proteomes" id="UP001174694"/>
    </source>
</evidence>
<accession>A0AA38R361</accession>
<proteinExistence type="predicted"/>
<dbReference type="AlphaFoldDB" id="A0AA38R361"/>
<protein>
    <submittedName>
        <fullName evidence="2">Uncharacterized protein</fullName>
    </submittedName>
</protein>
<dbReference type="EMBL" id="JANBVO010000067">
    <property type="protein sequence ID" value="KAJ9131578.1"/>
    <property type="molecule type" value="Genomic_DNA"/>
</dbReference>
<reference evidence="2" key="1">
    <citation type="submission" date="2022-07" db="EMBL/GenBank/DDBJ databases">
        <title>Fungi with potential for degradation of polypropylene.</title>
        <authorList>
            <person name="Gostincar C."/>
        </authorList>
    </citation>
    <scope>NUCLEOTIDE SEQUENCE</scope>
    <source>
        <strain evidence="2">EXF-13308</strain>
    </source>
</reference>
<comment type="caution">
    <text evidence="2">The sequence shown here is derived from an EMBL/GenBank/DDBJ whole genome shotgun (WGS) entry which is preliminary data.</text>
</comment>
<gene>
    <name evidence="2" type="ORF">NKR23_g11719</name>
</gene>
<feature type="compositionally biased region" description="Basic and acidic residues" evidence="1">
    <location>
        <begin position="9"/>
        <end position="29"/>
    </location>
</feature>
<dbReference type="Proteomes" id="UP001174694">
    <property type="component" value="Unassembled WGS sequence"/>
</dbReference>
<feature type="region of interest" description="Disordered" evidence="1">
    <location>
        <begin position="1"/>
        <end position="36"/>
    </location>
</feature>
<keyword evidence="3" id="KW-1185">Reference proteome</keyword>
<organism evidence="2 3">
    <name type="scientific">Pleurostoma richardsiae</name>
    <dbReference type="NCBI Taxonomy" id="41990"/>
    <lineage>
        <taxon>Eukaryota</taxon>
        <taxon>Fungi</taxon>
        <taxon>Dikarya</taxon>
        <taxon>Ascomycota</taxon>
        <taxon>Pezizomycotina</taxon>
        <taxon>Sordariomycetes</taxon>
        <taxon>Sordariomycetidae</taxon>
        <taxon>Calosphaeriales</taxon>
        <taxon>Pleurostomataceae</taxon>
        <taxon>Pleurostoma</taxon>
    </lineage>
</organism>
<sequence length="214" mass="23825">MATTIEAPAQHERDLRSANKEWKRGKDSVAKWSHGTRPLSGCGMDWVSGEAVGGSESQRAKGRPLGKHSEQYNNAWKNQQNVNKLNHGHHWTQPHGRIRSKIAAQEEMEDASAAGYRPLSDLLPSLAAHQADNVLYNFDRVDSPGRSLTLDVFVKPATARETERFIEREYEILDERGDALRGRKARQTLRKAASGGGAAEAERIVEDEDGFELV</sequence>